<feature type="transmembrane region" description="Helical" evidence="1">
    <location>
        <begin position="18"/>
        <end position="36"/>
    </location>
</feature>
<dbReference type="STRING" id="1451189.CFAL_09185"/>
<organism evidence="2 3">
    <name type="scientific">Corynebacterium falsenii</name>
    <dbReference type="NCBI Taxonomy" id="108486"/>
    <lineage>
        <taxon>Bacteria</taxon>
        <taxon>Bacillati</taxon>
        <taxon>Actinomycetota</taxon>
        <taxon>Actinomycetes</taxon>
        <taxon>Mycobacteriales</taxon>
        <taxon>Corynebacteriaceae</taxon>
        <taxon>Corynebacterium</taxon>
    </lineage>
</organism>
<proteinExistence type="predicted"/>
<dbReference type="EMBL" id="QXJK01000001">
    <property type="protein sequence ID" value="RIX36784.1"/>
    <property type="molecule type" value="Genomic_DNA"/>
</dbReference>
<evidence type="ECO:0000256" key="1">
    <source>
        <dbReference type="SAM" id="Phobius"/>
    </source>
</evidence>
<evidence type="ECO:0000313" key="3">
    <source>
        <dbReference type="Proteomes" id="UP000285278"/>
    </source>
</evidence>
<feature type="transmembrane region" description="Helical" evidence="1">
    <location>
        <begin position="241"/>
        <end position="259"/>
    </location>
</feature>
<evidence type="ECO:0000313" key="2">
    <source>
        <dbReference type="EMBL" id="RIX36784.1"/>
    </source>
</evidence>
<feature type="transmembrane region" description="Helical" evidence="1">
    <location>
        <begin position="295"/>
        <end position="315"/>
    </location>
</feature>
<dbReference type="RefSeq" id="WP_119664124.1">
    <property type="nucleotide sequence ID" value="NZ_QXJK01000001.1"/>
</dbReference>
<name>A0A418Q9U5_9CORY</name>
<dbReference type="Proteomes" id="UP000285278">
    <property type="component" value="Unassembled WGS sequence"/>
</dbReference>
<evidence type="ECO:0008006" key="4">
    <source>
        <dbReference type="Google" id="ProtNLM"/>
    </source>
</evidence>
<feature type="transmembrane region" description="Helical" evidence="1">
    <location>
        <begin position="150"/>
        <end position="169"/>
    </location>
</feature>
<accession>A0A418Q9U5</accession>
<keyword evidence="1" id="KW-1133">Transmembrane helix</keyword>
<gene>
    <name evidence="2" type="ORF">D3M95_00825</name>
</gene>
<protein>
    <recommendedName>
        <fullName evidence="4">ABC transporter permease</fullName>
    </recommendedName>
</protein>
<keyword evidence="1" id="KW-0472">Membrane</keyword>
<keyword evidence="1" id="KW-0812">Transmembrane</keyword>
<comment type="caution">
    <text evidence="2">The sequence shown here is derived from an EMBL/GenBank/DDBJ whole genome shotgun (WGS) entry which is preliminary data.</text>
</comment>
<reference evidence="2 3" key="1">
    <citation type="submission" date="2018-09" db="EMBL/GenBank/DDBJ databases">
        <title>Optimization and identification of Corynebacterium falsenii FN1-14 from fish paste.</title>
        <authorList>
            <person name="Daroonpunt R."/>
            <person name="Tanasupawat S."/>
        </authorList>
    </citation>
    <scope>NUCLEOTIDE SEQUENCE [LARGE SCALE GENOMIC DNA]</scope>
    <source>
        <strain evidence="2 3">FN1-14</strain>
    </source>
</reference>
<dbReference type="OrthoDB" id="3288304at2"/>
<sequence>MTTTTPERLPLTTVMNHALTPIIMGVLMALAYFGGFHNPQPHEVPVAVVGAPDVAGPVSADLQAVLNDKVELSTVPTPEEAESELQHLTLSGAFIPGATSNTLMVASASSESTTQAVERIFRAVSTQQGKILQVKDVAPLNDNDPVGQNAFFYLVALSVTSYACSIAIAAAGSTRRFWERILLGAAAALGISALMTIIASAVFGMFAGHRLAIFGLTWLYSTAVMFFGIGMHPIFKRFSTLVFATCFVGLNFTSSGGVFEPVMQPGFFGWLHDFWIGAGFSEAAKKVMYFPDVTMGAQMSILFGWLVLGVIALVAGYSTERHQHTVEYLRVAVEDGHRQRVEVDSATEEELESDVAV</sequence>
<feature type="transmembrane region" description="Helical" evidence="1">
    <location>
        <begin position="181"/>
        <end position="205"/>
    </location>
</feature>
<dbReference type="AlphaFoldDB" id="A0A418Q9U5"/>
<keyword evidence="3" id="KW-1185">Reference proteome</keyword>
<feature type="transmembrane region" description="Helical" evidence="1">
    <location>
        <begin position="211"/>
        <end position="229"/>
    </location>
</feature>